<dbReference type="EMBL" id="JP013215">
    <property type="protein sequence ID" value="AES01813.1"/>
    <property type="molecule type" value="mRNA"/>
</dbReference>
<protein>
    <submittedName>
        <fullName evidence="2">Myocyte enhancer factor 2D</fullName>
    </submittedName>
</protein>
<name>G9KA88_MUSPF</name>
<feature type="non-terminal residue" evidence="2">
    <location>
        <position position="1"/>
    </location>
</feature>
<feature type="non-terminal residue" evidence="2">
    <location>
        <position position="81"/>
    </location>
</feature>
<proteinExistence type="evidence at transcript level"/>
<feature type="region of interest" description="Disordered" evidence="1">
    <location>
        <begin position="1"/>
        <end position="81"/>
    </location>
</feature>
<evidence type="ECO:0000313" key="2">
    <source>
        <dbReference type="EMBL" id="AES01813.1"/>
    </source>
</evidence>
<dbReference type="AlphaFoldDB" id="G9KA88"/>
<evidence type="ECO:0000256" key="1">
    <source>
        <dbReference type="SAM" id="MobiDB-lite"/>
    </source>
</evidence>
<reference evidence="2" key="1">
    <citation type="journal article" date="2013" name="J. Virol.">
        <title>Sequencing, annotation, and characterization of the influenza ferret infectome.</title>
        <authorList>
            <person name="Leon A.J."/>
            <person name="Banner D."/>
            <person name="Xu L."/>
            <person name="Ran L."/>
            <person name="Peng Z."/>
            <person name="Yi K."/>
            <person name="Chen C."/>
            <person name="Xu F."/>
            <person name="Huang J."/>
            <person name="Zhao Z."/>
            <person name="Lin Z."/>
            <person name="Huang S.H."/>
            <person name="Fang Y."/>
            <person name="Kelvin A.A."/>
            <person name="Ross T.M."/>
            <person name="Farooqui A."/>
            <person name="Kelvin D.J."/>
        </authorList>
    </citation>
    <scope>NUCLEOTIDE SEQUENCE</scope>
    <source>
        <tissue evidence="2">Lungs</tissue>
    </source>
</reference>
<organism evidence="2">
    <name type="scientific">Mustela putorius furo</name>
    <name type="common">European domestic ferret</name>
    <name type="synonym">Mustela furo</name>
    <dbReference type="NCBI Taxonomy" id="9669"/>
    <lineage>
        <taxon>Eukaryota</taxon>
        <taxon>Metazoa</taxon>
        <taxon>Chordata</taxon>
        <taxon>Craniata</taxon>
        <taxon>Vertebrata</taxon>
        <taxon>Euteleostomi</taxon>
        <taxon>Mammalia</taxon>
        <taxon>Eutheria</taxon>
        <taxon>Laurasiatheria</taxon>
        <taxon>Carnivora</taxon>
        <taxon>Caniformia</taxon>
        <taxon>Musteloidea</taxon>
        <taxon>Mustelidae</taxon>
        <taxon>Mustelinae</taxon>
        <taxon>Mustela</taxon>
    </lineage>
</organism>
<accession>G9KA88</accession>
<sequence length="81" mass="8454">HQVGARVPQPGAQPRTAAPSRVPGHPPRAWRRPQQPGQRLLRDRGPGRRTGGLRAHAGPAAPGPGARGRGPCCEEDAAGHL</sequence>
<feature type="compositionally biased region" description="Low complexity" evidence="1">
    <location>
        <begin position="52"/>
        <end position="64"/>
    </location>
</feature>